<evidence type="ECO:0008006" key="10">
    <source>
        <dbReference type="Google" id="ProtNLM"/>
    </source>
</evidence>
<dbReference type="GO" id="GO:0016020">
    <property type="term" value="C:membrane"/>
    <property type="evidence" value="ECO:0007669"/>
    <property type="project" value="UniProtKB-SubCell"/>
</dbReference>
<feature type="repeat" description="Solcar" evidence="6">
    <location>
        <begin position="69"/>
        <end position="161"/>
    </location>
</feature>
<sequence length="356" mass="38137">MFSVEGIRSDVLFGLYGKEDVKKHEAVATTSHTATDRNTGDASASSPCLPWMIPTPVEGGGRSTVQRFLEANKMVAAGGAAGAMARTASAPLDRIKLLFQVQAVSTSGVKSDAYTGVWQSFRKIYAEEGLLAFWKGNGTNLIRIVPYSSTQLSANDFYKRLLAGEGGELSVAARLTSGACAGMTATALTHPLDTVRLRLALPRSGYSGMTNAFVTIVRVEGAGALLKGLPATLVGIAPYAAVNFAAYDLAKNFTQSVLQLQQSWVLNLALGGGTGLFAASICYPLDTVRRRMQMKGAMYHNTLHCVTTMARSEGYRGFYKGWLANALKVVPQNSIRFVSYELLKALLGVQKQKTDT</sequence>
<dbReference type="InterPro" id="IPR023395">
    <property type="entry name" value="MCP_dom_sf"/>
</dbReference>
<dbReference type="AlphaFoldDB" id="A0A7S0MXV0"/>
<feature type="transmembrane region" description="Helical" evidence="8">
    <location>
        <begin position="264"/>
        <end position="285"/>
    </location>
</feature>
<evidence type="ECO:0000256" key="7">
    <source>
        <dbReference type="RuleBase" id="RU000488"/>
    </source>
</evidence>
<accession>A0A7S0MXV0</accession>
<evidence type="ECO:0000313" key="9">
    <source>
        <dbReference type="EMBL" id="CAD8652147.1"/>
    </source>
</evidence>
<evidence type="ECO:0000256" key="4">
    <source>
        <dbReference type="ARBA" id="ARBA00022737"/>
    </source>
</evidence>
<protein>
    <recommendedName>
        <fullName evidence="10">ADP,ATP carrier protein</fullName>
    </recommendedName>
</protein>
<dbReference type="Pfam" id="PF00153">
    <property type="entry name" value="Mito_carr"/>
    <property type="match status" value="3"/>
</dbReference>
<comment type="subcellular location">
    <subcellularLocation>
        <location evidence="1">Membrane</location>
        <topology evidence="1">Multi-pass membrane protein</topology>
    </subcellularLocation>
</comment>
<evidence type="ECO:0000256" key="1">
    <source>
        <dbReference type="ARBA" id="ARBA00004141"/>
    </source>
</evidence>
<evidence type="ECO:0000256" key="3">
    <source>
        <dbReference type="ARBA" id="ARBA00022692"/>
    </source>
</evidence>
<dbReference type="GO" id="GO:0055085">
    <property type="term" value="P:transmembrane transport"/>
    <property type="evidence" value="ECO:0007669"/>
    <property type="project" value="InterPro"/>
</dbReference>
<dbReference type="EMBL" id="HBFA01004633">
    <property type="protein sequence ID" value="CAD8652147.1"/>
    <property type="molecule type" value="Transcribed_RNA"/>
</dbReference>
<dbReference type="SUPFAM" id="SSF103506">
    <property type="entry name" value="Mitochondrial carrier"/>
    <property type="match status" value="1"/>
</dbReference>
<proteinExistence type="inferred from homology"/>
<evidence type="ECO:0000256" key="5">
    <source>
        <dbReference type="ARBA" id="ARBA00023136"/>
    </source>
</evidence>
<keyword evidence="3 6" id="KW-0812">Transmembrane</keyword>
<evidence type="ECO:0000256" key="8">
    <source>
        <dbReference type="SAM" id="Phobius"/>
    </source>
</evidence>
<organism evidence="9">
    <name type="scientific">Pyramimonas obovata</name>
    <dbReference type="NCBI Taxonomy" id="1411642"/>
    <lineage>
        <taxon>Eukaryota</taxon>
        <taxon>Viridiplantae</taxon>
        <taxon>Chlorophyta</taxon>
        <taxon>Pyramimonadophyceae</taxon>
        <taxon>Pyramimonadales</taxon>
        <taxon>Pyramimonadaceae</taxon>
        <taxon>Pyramimonas</taxon>
        <taxon>Pyramimonas incertae sedis</taxon>
    </lineage>
</organism>
<gene>
    <name evidence="9" type="ORF">POBO1169_LOCUS2341</name>
</gene>
<keyword evidence="4" id="KW-0677">Repeat</keyword>
<evidence type="ECO:0000256" key="6">
    <source>
        <dbReference type="PROSITE-ProRule" id="PRU00282"/>
    </source>
</evidence>
<reference evidence="9" key="1">
    <citation type="submission" date="2021-01" db="EMBL/GenBank/DDBJ databases">
        <authorList>
            <person name="Corre E."/>
            <person name="Pelletier E."/>
            <person name="Niang G."/>
            <person name="Scheremetjew M."/>
            <person name="Finn R."/>
            <person name="Kale V."/>
            <person name="Holt S."/>
            <person name="Cochrane G."/>
            <person name="Meng A."/>
            <person name="Brown T."/>
            <person name="Cohen L."/>
        </authorList>
    </citation>
    <scope>NUCLEOTIDE SEQUENCE</scope>
    <source>
        <strain evidence="9">CCMP722</strain>
    </source>
</reference>
<feature type="repeat" description="Solcar" evidence="6">
    <location>
        <begin position="262"/>
        <end position="346"/>
    </location>
</feature>
<dbReference type="PANTHER" id="PTHR24089">
    <property type="entry name" value="SOLUTE CARRIER FAMILY 25"/>
    <property type="match status" value="1"/>
</dbReference>
<keyword evidence="2 7" id="KW-0813">Transport</keyword>
<dbReference type="InterPro" id="IPR002067">
    <property type="entry name" value="MCP"/>
</dbReference>
<dbReference type="PROSITE" id="PS50920">
    <property type="entry name" value="SOLCAR"/>
    <property type="match status" value="3"/>
</dbReference>
<dbReference type="PRINTS" id="PR00926">
    <property type="entry name" value="MITOCARRIER"/>
</dbReference>
<dbReference type="Gene3D" id="1.50.40.10">
    <property type="entry name" value="Mitochondrial carrier domain"/>
    <property type="match status" value="1"/>
</dbReference>
<keyword evidence="5 6" id="KW-0472">Membrane</keyword>
<feature type="repeat" description="Solcar" evidence="6">
    <location>
        <begin position="169"/>
        <end position="253"/>
    </location>
</feature>
<name>A0A7S0MXV0_9CHLO</name>
<dbReference type="InterPro" id="IPR018108">
    <property type="entry name" value="MCP_transmembrane"/>
</dbReference>
<keyword evidence="8" id="KW-1133">Transmembrane helix</keyword>
<comment type="similarity">
    <text evidence="7">Belongs to the mitochondrial carrier (TC 2.A.29) family.</text>
</comment>
<evidence type="ECO:0000256" key="2">
    <source>
        <dbReference type="ARBA" id="ARBA00022448"/>
    </source>
</evidence>